<dbReference type="PANTHER" id="PTHR43341">
    <property type="entry name" value="AMINO ACID PERMEASE"/>
    <property type="match status" value="1"/>
</dbReference>
<keyword evidence="5 7" id="KW-1133">Transmembrane helix</keyword>
<protein>
    <recommendedName>
        <fullName evidence="8">Amino acid permease/ SLC12A domain-containing protein</fullName>
    </recommendedName>
</protein>
<sequence length="208" mass="22535">MFLQRFYATPIAKAFALSPRGSDEPSQVFPTASKQGFWCISSFYIINLFIGGLVLPSDDDRLLNSSGANTKASPLVLAIQDAGIPVLPSIMNAVIIISVVSALGAGHGAQVLVYIDKHGRPVWRVAVQMLFGLLACIGTAKVGSTVFNWLLAISDLSYFFVWGSVWKVQGYSLDQISYKPPLGVWGSWIGLLLNILCLLATFYDTLST</sequence>
<organism evidence="9 10">
    <name type="scientific">Thermothielavioides terrestris (strain ATCC 38088 / NRRL 8126)</name>
    <name type="common">Thielavia terrestris</name>
    <dbReference type="NCBI Taxonomy" id="578455"/>
    <lineage>
        <taxon>Eukaryota</taxon>
        <taxon>Fungi</taxon>
        <taxon>Dikarya</taxon>
        <taxon>Ascomycota</taxon>
        <taxon>Pezizomycotina</taxon>
        <taxon>Sordariomycetes</taxon>
        <taxon>Sordariomycetidae</taxon>
        <taxon>Sordariales</taxon>
        <taxon>Chaetomiaceae</taxon>
        <taxon>Thermothielavioides</taxon>
        <taxon>Thermothielavioides terrestris</taxon>
    </lineage>
</organism>
<accession>G2RBN8</accession>
<evidence type="ECO:0000256" key="3">
    <source>
        <dbReference type="ARBA" id="ARBA00022692"/>
    </source>
</evidence>
<dbReference type="KEGG" id="ttt:THITE_113895"/>
<proteinExistence type="predicted"/>
<evidence type="ECO:0000256" key="4">
    <source>
        <dbReference type="ARBA" id="ARBA00022970"/>
    </source>
</evidence>
<dbReference type="PANTHER" id="PTHR43341:SF1">
    <property type="entry name" value="GENERAL AMINO-ACID PERMEASE GAP1"/>
    <property type="match status" value="1"/>
</dbReference>
<dbReference type="eggNOG" id="KOG1286">
    <property type="taxonomic scope" value="Eukaryota"/>
</dbReference>
<feature type="transmembrane region" description="Helical" evidence="7">
    <location>
        <begin position="36"/>
        <end position="55"/>
    </location>
</feature>
<dbReference type="RefSeq" id="XP_003655545.1">
    <property type="nucleotide sequence ID" value="XM_003655497.1"/>
</dbReference>
<keyword evidence="4" id="KW-0029">Amino-acid transport</keyword>
<evidence type="ECO:0000313" key="9">
    <source>
        <dbReference type="EMBL" id="AEO69209.1"/>
    </source>
</evidence>
<dbReference type="HOGENOM" id="CLU_007946_8_4_1"/>
<keyword evidence="2" id="KW-0813">Transport</keyword>
<feature type="transmembrane region" description="Helical" evidence="7">
    <location>
        <begin position="185"/>
        <end position="203"/>
    </location>
</feature>
<dbReference type="Gene3D" id="1.20.1740.10">
    <property type="entry name" value="Amino acid/polyamine transporter I"/>
    <property type="match status" value="1"/>
</dbReference>
<dbReference type="InterPro" id="IPR004841">
    <property type="entry name" value="AA-permease/SLC12A_dom"/>
</dbReference>
<dbReference type="AlphaFoldDB" id="G2RBN8"/>
<evidence type="ECO:0000256" key="7">
    <source>
        <dbReference type="SAM" id="Phobius"/>
    </source>
</evidence>
<keyword evidence="3 7" id="KW-0812">Transmembrane</keyword>
<name>G2RBN8_THETT</name>
<evidence type="ECO:0000256" key="6">
    <source>
        <dbReference type="ARBA" id="ARBA00023136"/>
    </source>
</evidence>
<evidence type="ECO:0000256" key="1">
    <source>
        <dbReference type="ARBA" id="ARBA00004141"/>
    </source>
</evidence>
<feature type="domain" description="Amino acid permease/ SLC12A" evidence="8">
    <location>
        <begin position="110"/>
        <end position="205"/>
    </location>
</feature>
<evidence type="ECO:0000256" key="5">
    <source>
        <dbReference type="ARBA" id="ARBA00022989"/>
    </source>
</evidence>
<dbReference type="Pfam" id="PF00324">
    <property type="entry name" value="AA_permease"/>
    <property type="match status" value="2"/>
</dbReference>
<comment type="subcellular location">
    <subcellularLocation>
        <location evidence="1">Membrane</location>
        <topology evidence="1">Multi-pass membrane protein</topology>
    </subcellularLocation>
</comment>
<keyword evidence="6 7" id="KW-0472">Membrane</keyword>
<gene>
    <name evidence="9" type="ORF">THITE_113895</name>
</gene>
<dbReference type="OrthoDB" id="3900342at2759"/>
<evidence type="ECO:0000313" key="10">
    <source>
        <dbReference type="Proteomes" id="UP000008181"/>
    </source>
</evidence>
<evidence type="ECO:0000256" key="2">
    <source>
        <dbReference type="ARBA" id="ARBA00022448"/>
    </source>
</evidence>
<keyword evidence="10" id="KW-1185">Reference proteome</keyword>
<dbReference type="InterPro" id="IPR050524">
    <property type="entry name" value="APC_YAT"/>
</dbReference>
<dbReference type="GO" id="GO:0015171">
    <property type="term" value="F:amino acid transmembrane transporter activity"/>
    <property type="evidence" value="ECO:0007669"/>
    <property type="project" value="TreeGrafter"/>
</dbReference>
<feature type="transmembrane region" description="Helical" evidence="7">
    <location>
        <begin position="90"/>
        <end position="115"/>
    </location>
</feature>
<evidence type="ECO:0000259" key="8">
    <source>
        <dbReference type="Pfam" id="PF00324"/>
    </source>
</evidence>
<dbReference type="Proteomes" id="UP000008181">
    <property type="component" value="Chromosome 4"/>
</dbReference>
<dbReference type="STRING" id="578455.G2RBN8"/>
<dbReference type="EMBL" id="CP003012">
    <property type="protein sequence ID" value="AEO69209.1"/>
    <property type="molecule type" value="Genomic_DNA"/>
</dbReference>
<reference evidence="9 10" key="1">
    <citation type="journal article" date="2011" name="Nat. Biotechnol.">
        <title>Comparative genomic analysis of the thermophilic biomass-degrading fungi Myceliophthora thermophila and Thielavia terrestris.</title>
        <authorList>
            <person name="Berka R.M."/>
            <person name="Grigoriev I.V."/>
            <person name="Otillar R."/>
            <person name="Salamov A."/>
            <person name="Grimwood J."/>
            <person name="Reid I."/>
            <person name="Ishmael N."/>
            <person name="John T."/>
            <person name="Darmond C."/>
            <person name="Moisan M.-C."/>
            <person name="Henrissat B."/>
            <person name="Coutinho P.M."/>
            <person name="Lombard V."/>
            <person name="Natvig D.O."/>
            <person name="Lindquist E."/>
            <person name="Schmutz J."/>
            <person name="Lucas S."/>
            <person name="Harris P."/>
            <person name="Powlowski J."/>
            <person name="Bellemare A."/>
            <person name="Taylor D."/>
            <person name="Butler G."/>
            <person name="de Vries R.P."/>
            <person name="Allijn I.E."/>
            <person name="van den Brink J."/>
            <person name="Ushinsky S."/>
            <person name="Storms R."/>
            <person name="Powell A.J."/>
            <person name="Paulsen I.T."/>
            <person name="Elbourne L.D.H."/>
            <person name="Baker S.E."/>
            <person name="Magnuson J."/>
            <person name="LaBoissiere S."/>
            <person name="Clutterbuck A.J."/>
            <person name="Martinez D."/>
            <person name="Wogulis M."/>
            <person name="de Leon A.L."/>
            <person name="Rey M.W."/>
            <person name="Tsang A."/>
        </authorList>
    </citation>
    <scope>NUCLEOTIDE SEQUENCE [LARGE SCALE GENOMIC DNA]</scope>
    <source>
        <strain evidence="10">ATCC 38088 / NRRL 8126</strain>
    </source>
</reference>
<feature type="domain" description="Amino acid permease/ SLC12A" evidence="8">
    <location>
        <begin position="22"/>
        <end position="105"/>
    </location>
</feature>
<dbReference type="GeneID" id="11524087"/>
<dbReference type="GO" id="GO:0016020">
    <property type="term" value="C:membrane"/>
    <property type="evidence" value="ECO:0007669"/>
    <property type="project" value="UniProtKB-SubCell"/>
</dbReference>